<reference evidence="3 4" key="1">
    <citation type="submission" date="2021-03" db="EMBL/GenBank/DDBJ databases">
        <title>Actinomadura violae sp. nov., isolated from lichen in Thailand.</title>
        <authorList>
            <person name="Kanchanasin P."/>
            <person name="Saeng-In P."/>
            <person name="Phongsopitanun W."/>
            <person name="Yuki M."/>
            <person name="Kudo T."/>
            <person name="Ohkuma M."/>
            <person name="Tanasupawat S."/>
        </authorList>
    </citation>
    <scope>NUCLEOTIDE SEQUENCE [LARGE SCALE GENOMIC DNA]</scope>
    <source>
        <strain evidence="3 4">LCR2-06</strain>
    </source>
</reference>
<evidence type="ECO:0000259" key="2">
    <source>
        <dbReference type="PROSITE" id="PS51898"/>
    </source>
</evidence>
<gene>
    <name evidence="3" type="ORF">J4709_11085</name>
</gene>
<protein>
    <recommendedName>
        <fullName evidence="2">Tyr recombinase domain-containing protein</fullName>
    </recommendedName>
</protein>
<feature type="domain" description="Tyr recombinase" evidence="2">
    <location>
        <begin position="1"/>
        <end position="88"/>
    </location>
</feature>
<accession>A0ABS3RMZ5</accession>
<dbReference type="Proteomes" id="UP000680206">
    <property type="component" value="Unassembled WGS sequence"/>
</dbReference>
<keyword evidence="4" id="KW-1185">Reference proteome</keyword>
<dbReference type="InterPro" id="IPR002104">
    <property type="entry name" value="Integrase_catalytic"/>
</dbReference>
<dbReference type="EMBL" id="JAGEPF010000006">
    <property type="protein sequence ID" value="MBO2458116.1"/>
    <property type="molecule type" value="Genomic_DNA"/>
</dbReference>
<evidence type="ECO:0000313" key="4">
    <source>
        <dbReference type="Proteomes" id="UP000680206"/>
    </source>
</evidence>
<name>A0ABS3RMZ5_9ACTN</name>
<keyword evidence="1" id="KW-0233">DNA recombination</keyword>
<evidence type="ECO:0000256" key="1">
    <source>
        <dbReference type="ARBA" id="ARBA00023172"/>
    </source>
</evidence>
<dbReference type="InterPro" id="IPR011010">
    <property type="entry name" value="DNA_brk_join_enz"/>
</dbReference>
<dbReference type="InterPro" id="IPR013762">
    <property type="entry name" value="Integrase-like_cat_sf"/>
</dbReference>
<dbReference type="SUPFAM" id="SSF56349">
    <property type="entry name" value="DNA breaking-rejoining enzymes"/>
    <property type="match status" value="1"/>
</dbReference>
<dbReference type="Gene3D" id="1.10.443.10">
    <property type="entry name" value="Intergrase catalytic core"/>
    <property type="match status" value="1"/>
</dbReference>
<dbReference type="PROSITE" id="PS51898">
    <property type="entry name" value="TYR_RECOMBINASE"/>
    <property type="match status" value="1"/>
</dbReference>
<organism evidence="3 4">
    <name type="scientific">Actinomadura violacea</name>
    <dbReference type="NCBI Taxonomy" id="2819934"/>
    <lineage>
        <taxon>Bacteria</taxon>
        <taxon>Bacillati</taxon>
        <taxon>Actinomycetota</taxon>
        <taxon>Actinomycetes</taxon>
        <taxon>Streptosporangiales</taxon>
        <taxon>Thermomonosporaceae</taxon>
        <taxon>Actinomadura</taxon>
    </lineage>
</organism>
<sequence>MIALDRTTIAVLRAHRSGQLAEADAYGGRYRDSYVFTNRNGDPISPGWLTHIFQRLIAAHGVPPIRLRDLRYGAATLALAAGVELKVV</sequence>
<proteinExistence type="predicted"/>
<comment type="caution">
    <text evidence="3">The sequence shown here is derived from an EMBL/GenBank/DDBJ whole genome shotgun (WGS) entry which is preliminary data.</text>
</comment>
<dbReference type="RefSeq" id="WP_208239809.1">
    <property type="nucleotide sequence ID" value="NZ_JAGEPF010000006.1"/>
</dbReference>
<evidence type="ECO:0000313" key="3">
    <source>
        <dbReference type="EMBL" id="MBO2458116.1"/>
    </source>
</evidence>